<feature type="compositionally biased region" description="Polar residues" evidence="6">
    <location>
        <begin position="181"/>
        <end position="194"/>
    </location>
</feature>
<feature type="transmembrane region" description="Helical" evidence="7">
    <location>
        <begin position="149"/>
        <end position="170"/>
    </location>
</feature>
<protein>
    <recommendedName>
        <fullName evidence="10">Aquaporin SIP2-1</fullName>
    </recommendedName>
</protein>
<keyword evidence="4 7" id="KW-0472">Membrane</keyword>
<dbReference type="GO" id="GO:0016020">
    <property type="term" value="C:membrane"/>
    <property type="evidence" value="ECO:0007669"/>
    <property type="project" value="UniProtKB-SubCell"/>
</dbReference>
<dbReference type="GO" id="GO:0015267">
    <property type="term" value="F:channel activity"/>
    <property type="evidence" value="ECO:0007669"/>
    <property type="project" value="InterPro"/>
</dbReference>
<keyword evidence="5" id="KW-0813">Transport</keyword>
<dbReference type="InterPro" id="IPR023271">
    <property type="entry name" value="Aquaporin-like"/>
</dbReference>
<dbReference type="SUPFAM" id="SSF81338">
    <property type="entry name" value="Aquaporin-like"/>
    <property type="match status" value="1"/>
</dbReference>
<comment type="subcellular location">
    <subcellularLocation>
        <location evidence="1">Membrane</location>
        <topology evidence="1">Multi-pass membrane protein</topology>
    </subcellularLocation>
</comment>
<comment type="similarity">
    <text evidence="5">Belongs to the MIP/aquaporin (TC 1.A.8) family.</text>
</comment>
<dbReference type="AlphaFoldDB" id="A0A9D5B2C0"/>
<proteinExistence type="inferred from homology"/>
<evidence type="ECO:0000313" key="9">
    <source>
        <dbReference type="Proteomes" id="UP001058974"/>
    </source>
</evidence>
<dbReference type="Pfam" id="PF00230">
    <property type="entry name" value="MIP"/>
    <property type="match status" value="1"/>
</dbReference>
<reference evidence="8 9" key="1">
    <citation type="journal article" date="2022" name="Nat. Genet.">
        <title>Improved pea reference genome and pan-genome highlight genomic features and evolutionary characteristics.</title>
        <authorList>
            <person name="Yang T."/>
            <person name="Liu R."/>
            <person name="Luo Y."/>
            <person name="Hu S."/>
            <person name="Wang D."/>
            <person name="Wang C."/>
            <person name="Pandey M.K."/>
            <person name="Ge S."/>
            <person name="Xu Q."/>
            <person name="Li N."/>
            <person name="Li G."/>
            <person name="Huang Y."/>
            <person name="Saxena R.K."/>
            <person name="Ji Y."/>
            <person name="Li M."/>
            <person name="Yan X."/>
            <person name="He Y."/>
            <person name="Liu Y."/>
            <person name="Wang X."/>
            <person name="Xiang C."/>
            <person name="Varshney R.K."/>
            <person name="Ding H."/>
            <person name="Gao S."/>
            <person name="Zong X."/>
        </authorList>
    </citation>
    <scope>NUCLEOTIDE SEQUENCE [LARGE SCALE GENOMIC DNA]</scope>
    <source>
        <strain evidence="8 9">cv. Zhongwan 6</strain>
    </source>
</reference>
<sequence>MFLFAFLAKISRGAYNPLPVLVDAITGDFRNFFLCVGFRVPAQVVGFIVGVKLVISTIPEVGRGPRLNVDILRGALTEGLLTFVVVSISLGLTTTKIRKSFFMKTWISSLSKLTLHILGSNLTGGCMNPVSVMAWTYVRGDHITKEHIFVYWVAPIKATILAVWTFKLLVRRIKTGSKNHSTMASSRVSHSTTMREAAAVAKVTRDPPPSPQNDNDKVISNTPPCNILSSDS</sequence>
<name>A0A9D5B2C0_PEA</name>
<dbReference type="InterPro" id="IPR044226">
    <property type="entry name" value="SIP2-1-like"/>
</dbReference>
<dbReference type="PANTHER" id="PTHR47720">
    <property type="entry name" value="AQUAPORIN SIP2-1-RELATED"/>
    <property type="match status" value="1"/>
</dbReference>
<dbReference type="EMBL" id="JAMSHJ010000003">
    <property type="protein sequence ID" value="KAI5427505.1"/>
    <property type="molecule type" value="Genomic_DNA"/>
</dbReference>
<evidence type="ECO:0000313" key="8">
    <source>
        <dbReference type="EMBL" id="KAI5427505.1"/>
    </source>
</evidence>
<feature type="region of interest" description="Disordered" evidence="6">
    <location>
        <begin position="181"/>
        <end position="232"/>
    </location>
</feature>
<dbReference type="InterPro" id="IPR000425">
    <property type="entry name" value="MIP"/>
</dbReference>
<evidence type="ECO:0000256" key="4">
    <source>
        <dbReference type="ARBA" id="ARBA00023136"/>
    </source>
</evidence>
<dbReference type="Gene3D" id="1.20.1080.10">
    <property type="entry name" value="Glycerol uptake facilitator protein"/>
    <property type="match status" value="1"/>
</dbReference>
<keyword evidence="3 7" id="KW-1133">Transmembrane helix</keyword>
<keyword evidence="2 5" id="KW-0812">Transmembrane</keyword>
<comment type="caution">
    <text evidence="8">The sequence shown here is derived from an EMBL/GenBank/DDBJ whole genome shotgun (WGS) entry which is preliminary data.</text>
</comment>
<organism evidence="8 9">
    <name type="scientific">Pisum sativum</name>
    <name type="common">Garden pea</name>
    <name type="synonym">Lathyrus oleraceus</name>
    <dbReference type="NCBI Taxonomy" id="3888"/>
    <lineage>
        <taxon>Eukaryota</taxon>
        <taxon>Viridiplantae</taxon>
        <taxon>Streptophyta</taxon>
        <taxon>Embryophyta</taxon>
        <taxon>Tracheophyta</taxon>
        <taxon>Spermatophyta</taxon>
        <taxon>Magnoliopsida</taxon>
        <taxon>eudicotyledons</taxon>
        <taxon>Gunneridae</taxon>
        <taxon>Pentapetalae</taxon>
        <taxon>rosids</taxon>
        <taxon>fabids</taxon>
        <taxon>Fabales</taxon>
        <taxon>Fabaceae</taxon>
        <taxon>Papilionoideae</taxon>
        <taxon>50 kb inversion clade</taxon>
        <taxon>NPAAA clade</taxon>
        <taxon>Hologalegina</taxon>
        <taxon>IRL clade</taxon>
        <taxon>Fabeae</taxon>
        <taxon>Lathyrus</taxon>
    </lineage>
</organism>
<gene>
    <name evidence="8" type="ORF">KIW84_032784</name>
</gene>
<evidence type="ECO:0000256" key="6">
    <source>
        <dbReference type="SAM" id="MobiDB-lite"/>
    </source>
</evidence>
<evidence type="ECO:0008006" key="10">
    <source>
        <dbReference type="Google" id="ProtNLM"/>
    </source>
</evidence>
<dbReference type="PANTHER" id="PTHR47720:SF1">
    <property type="entry name" value="AQUAPORIN SIP2-1-RELATED"/>
    <property type="match status" value="1"/>
</dbReference>
<accession>A0A9D5B2C0</accession>
<evidence type="ECO:0000256" key="5">
    <source>
        <dbReference type="RuleBase" id="RU000477"/>
    </source>
</evidence>
<evidence type="ECO:0000256" key="7">
    <source>
        <dbReference type="SAM" id="Phobius"/>
    </source>
</evidence>
<dbReference type="PRINTS" id="PR00783">
    <property type="entry name" value="MINTRINSICP"/>
</dbReference>
<feature type="compositionally biased region" description="Polar residues" evidence="6">
    <location>
        <begin position="218"/>
        <end position="232"/>
    </location>
</feature>
<evidence type="ECO:0000256" key="2">
    <source>
        <dbReference type="ARBA" id="ARBA00022692"/>
    </source>
</evidence>
<feature type="transmembrane region" description="Helical" evidence="7">
    <location>
        <begin position="71"/>
        <end position="92"/>
    </location>
</feature>
<keyword evidence="9" id="KW-1185">Reference proteome</keyword>
<dbReference type="Gramene" id="Psat03G0278400-T2">
    <property type="protein sequence ID" value="KAI5427505.1"/>
    <property type="gene ID" value="KIW84_032784"/>
</dbReference>
<feature type="transmembrane region" description="Helical" evidence="7">
    <location>
        <begin position="113"/>
        <end position="137"/>
    </location>
</feature>
<evidence type="ECO:0000256" key="1">
    <source>
        <dbReference type="ARBA" id="ARBA00004141"/>
    </source>
</evidence>
<evidence type="ECO:0000256" key="3">
    <source>
        <dbReference type="ARBA" id="ARBA00022989"/>
    </source>
</evidence>
<dbReference type="Proteomes" id="UP001058974">
    <property type="component" value="Chromosome 3"/>
</dbReference>